<evidence type="ECO:0000313" key="4">
    <source>
        <dbReference type="Proteomes" id="UP001295423"/>
    </source>
</evidence>
<dbReference type="InterPro" id="IPR016087">
    <property type="entry name" value="Chalcone_isomerase"/>
</dbReference>
<proteinExistence type="predicted"/>
<sequence>MSSASSSSSLSQERDTKIFFAVVPTLLAIGILLPDDWLAVITGNPLMAILTGFGMLGRENYMLEDNNKNGAAQEEHDAVVPRLLKSSTSSMSTASTTESSTCSTIASMNYAEDTLEIEGIQVPVGCEVNGTHLDRHGSALRCFAFFRGISIRVYVATLYSPRQLSNGLEILESLESHDASPLQMDFTFLRGFTAGQCKKAWEKQLDESVSYRYEGFEQDKADFLDMIATQPMKANGTVTVQILEDDDTITMMIFDQGTWTGEIVGKDFQRAFLSMWFGDKPVTDELKSGLLGQTL</sequence>
<dbReference type="InterPro" id="IPR016088">
    <property type="entry name" value="Chalcone_isomerase_3-sand"/>
</dbReference>
<dbReference type="Proteomes" id="UP001295423">
    <property type="component" value="Unassembled WGS sequence"/>
</dbReference>
<keyword evidence="1" id="KW-0472">Membrane</keyword>
<dbReference type="EMBL" id="CAKOGP040001758">
    <property type="protein sequence ID" value="CAJ1949466.1"/>
    <property type="molecule type" value="Genomic_DNA"/>
</dbReference>
<name>A0AAD2PUC3_9STRA</name>
<feature type="domain" description="Chalcone isomerase" evidence="2">
    <location>
        <begin position="116"/>
        <end position="292"/>
    </location>
</feature>
<dbReference type="Gene3D" id="3.50.70.10">
    <property type="match status" value="1"/>
</dbReference>
<evidence type="ECO:0000313" key="3">
    <source>
        <dbReference type="EMBL" id="CAJ1949466.1"/>
    </source>
</evidence>
<gene>
    <name evidence="3" type="ORF">CYCCA115_LOCUS12110</name>
</gene>
<reference evidence="3" key="1">
    <citation type="submission" date="2023-08" db="EMBL/GenBank/DDBJ databases">
        <authorList>
            <person name="Audoor S."/>
            <person name="Bilcke G."/>
        </authorList>
    </citation>
    <scope>NUCLEOTIDE SEQUENCE</scope>
</reference>
<dbReference type="InterPro" id="IPR036298">
    <property type="entry name" value="Chalcone_isomerase_sf"/>
</dbReference>
<feature type="transmembrane region" description="Helical" evidence="1">
    <location>
        <begin position="16"/>
        <end position="33"/>
    </location>
</feature>
<accession>A0AAD2PUC3</accession>
<evidence type="ECO:0000259" key="2">
    <source>
        <dbReference type="Pfam" id="PF16036"/>
    </source>
</evidence>
<keyword evidence="1" id="KW-1133">Transmembrane helix</keyword>
<dbReference type="AlphaFoldDB" id="A0AAD2PUC3"/>
<dbReference type="SUPFAM" id="SSF54626">
    <property type="entry name" value="Chalcone isomerase"/>
    <property type="match status" value="1"/>
</dbReference>
<evidence type="ECO:0000256" key="1">
    <source>
        <dbReference type="SAM" id="Phobius"/>
    </source>
</evidence>
<keyword evidence="1" id="KW-0812">Transmembrane</keyword>
<organism evidence="3 4">
    <name type="scientific">Cylindrotheca closterium</name>
    <dbReference type="NCBI Taxonomy" id="2856"/>
    <lineage>
        <taxon>Eukaryota</taxon>
        <taxon>Sar</taxon>
        <taxon>Stramenopiles</taxon>
        <taxon>Ochrophyta</taxon>
        <taxon>Bacillariophyta</taxon>
        <taxon>Bacillariophyceae</taxon>
        <taxon>Bacillariophycidae</taxon>
        <taxon>Bacillariales</taxon>
        <taxon>Bacillariaceae</taxon>
        <taxon>Cylindrotheca</taxon>
    </lineage>
</organism>
<dbReference type="Pfam" id="PF16036">
    <property type="entry name" value="Chalcone_3"/>
    <property type="match status" value="1"/>
</dbReference>
<keyword evidence="4" id="KW-1185">Reference proteome</keyword>
<protein>
    <recommendedName>
        <fullName evidence="2">Chalcone isomerase domain-containing protein</fullName>
    </recommendedName>
</protein>
<comment type="caution">
    <text evidence="3">The sequence shown here is derived from an EMBL/GenBank/DDBJ whole genome shotgun (WGS) entry which is preliminary data.</text>
</comment>
<dbReference type="GO" id="GO:0016872">
    <property type="term" value="F:intramolecular lyase activity"/>
    <property type="evidence" value="ECO:0007669"/>
    <property type="project" value="InterPro"/>
</dbReference>